<dbReference type="OrthoDB" id="191686at2759"/>
<dbReference type="EnsemblMetazoa" id="XM_050645889.1">
    <property type="protein sequence ID" value="XP_050501846.1"/>
    <property type="gene ID" value="LOC126881565"/>
</dbReference>
<keyword evidence="1" id="KW-0677">Repeat</keyword>
<keyword evidence="2" id="KW-0106">Calcium</keyword>
<name>A0A6P7GPR5_DIAVI</name>
<evidence type="ECO:0000259" key="3">
    <source>
        <dbReference type="PROSITE" id="PS50222"/>
    </source>
</evidence>
<dbReference type="PROSITE" id="PS50222">
    <property type="entry name" value="EF_HAND_2"/>
    <property type="match status" value="1"/>
</dbReference>
<dbReference type="PANTHER" id="PTHR23056">
    <property type="entry name" value="CALCINEURIN B"/>
    <property type="match status" value="1"/>
</dbReference>
<dbReference type="InterPro" id="IPR018247">
    <property type="entry name" value="EF_Hand_1_Ca_BS"/>
</dbReference>
<dbReference type="FunCoup" id="A0A6P7GPR5">
    <property type="interactions" value="10"/>
</dbReference>
<dbReference type="GO" id="GO:0019722">
    <property type="term" value="P:calcium-mediated signaling"/>
    <property type="evidence" value="ECO:0007669"/>
    <property type="project" value="InterPro"/>
</dbReference>
<dbReference type="RefSeq" id="XP_028151896.1">
    <property type="nucleotide sequence ID" value="XM_028296095.1"/>
</dbReference>
<proteinExistence type="predicted"/>
<dbReference type="InterPro" id="IPR002048">
    <property type="entry name" value="EF_hand_dom"/>
</dbReference>
<evidence type="ECO:0000313" key="4">
    <source>
        <dbReference type="EnsemblMetazoa" id="XP_050501846.1"/>
    </source>
</evidence>
<evidence type="ECO:0000313" key="5">
    <source>
        <dbReference type="Proteomes" id="UP001652700"/>
    </source>
</evidence>
<dbReference type="PANTHER" id="PTHR23056:SF110">
    <property type="entry name" value="CALMODULIN"/>
    <property type="match status" value="1"/>
</dbReference>
<evidence type="ECO:0000256" key="1">
    <source>
        <dbReference type="ARBA" id="ARBA00022737"/>
    </source>
</evidence>
<reference evidence="4" key="2">
    <citation type="submission" date="2025-05" db="UniProtKB">
        <authorList>
            <consortium name="EnsemblMetazoa"/>
        </authorList>
    </citation>
    <scope>IDENTIFICATION</scope>
</reference>
<organism evidence="6">
    <name type="scientific">Diabrotica virgifera virgifera</name>
    <name type="common">western corn rootworm</name>
    <dbReference type="NCBI Taxonomy" id="50390"/>
    <lineage>
        <taxon>Eukaryota</taxon>
        <taxon>Metazoa</taxon>
        <taxon>Ecdysozoa</taxon>
        <taxon>Arthropoda</taxon>
        <taxon>Hexapoda</taxon>
        <taxon>Insecta</taxon>
        <taxon>Pterygota</taxon>
        <taxon>Neoptera</taxon>
        <taxon>Endopterygota</taxon>
        <taxon>Coleoptera</taxon>
        <taxon>Polyphaga</taxon>
        <taxon>Cucujiformia</taxon>
        <taxon>Chrysomeloidea</taxon>
        <taxon>Chrysomelidae</taxon>
        <taxon>Galerucinae</taxon>
        <taxon>Diabroticina</taxon>
        <taxon>Diabroticites</taxon>
        <taxon>Diabrotica</taxon>
    </lineage>
</organism>
<sequence length="231" mass="27198">MARYDLTLNPMEETRFLKKHRVLALSLARQVHFSFQEVEAILIIYYKIQKYDTYDPKGITRDVLMEVFHCCLDMTDMEKVIRIITCLDEKARDVYISKELWCNMLSLFLRGTIEEKMAFCFKVYDYSGSGHLMKENLFKLLVGSLKSNIGESDAEEAVKDMVEVIMKKMDADRDGKISFNDYRYNVLRQPDLLEFLGQCLPDRHTVHKFLCTFTENTKIRFYKLKLGTSIM</sequence>
<dbReference type="SUPFAM" id="SSF47473">
    <property type="entry name" value="EF-hand"/>
    <property type="match status" value="1"/>
</dbReference>
<dbReference type="Proteomes" id="UP001652700">
    <property type="component" value="Unplaced"/>
</dbReference>
<dbReference type="AlphaFoldDB" id="A0A6P7GPR5"/>
<dbReference type="Pfam" id="PF13499">
    <property type="entry name" value="EF-hand_7"/>
    <property type="match status" value="1"/>
</dbReference>
<keyword evidence="5" id="KW-1185">Reference proteome</keyword>
<feature type="domain" description="EF-hand" evidence="3">
    <location>
        <begin position="157"/>
        <end position="192"/>
    </location>
</feature>
<protein>
    <submittedName>
        <fullName evidence="6">EF-hand calcium-binding domain-containing protein 1-like</fullName>
    </submittedName>
</protein>
<accession>A0A6P7GPR5</accession>
<dbReference type="GO" id="GO:0019900">
    <property type="term" value="F:kinase binding"/>
    <property type="evidence" value="ECO:0007669"/>
    <property type="project" value="InterPro"/>
</dbReference>
<dbReference type="Gene3D" id="1.10.238.10">
    <property type="entry name" value="EF-hand"/>
    <property type="match status" value="1"/>
</dbReference>
<gene>
    <name evidence="6" type="primary">LOC114345273</name>
</gene>
<dbReference type="InterPro" id="IPR045198">
    <property type="entry name" value="CNBL1-10"/>
</dbReference>
<dbReference type="InParanoid" id="A0A6P7GPR5"/>
<dbReference type="GO" id="GO:0005509">
    <property type="term" value="F:calcium ion binding"/>
    <property type="evidence" value="ECO:0007669"/>
    <property type="project" value="InterPro"/>
</dbReference>
<dbReference type="InterPro" id="IPR011992">
    <property type="entry name" value="EF-hand-dom_pair"/>
</dbReference>
<reference evidence="6" key="1">
    <citation type="submission" date="2025-04" db="UniProtKB">
        <authorList>
            <consortium name="RefSeq"/>
        </authorList>
    </citation>
    <scope>IDENTIFICATION</scope>
    <source>
        <tissue evidence="6">Whole insect</tissue>
    </source>
</reference>
<evidence type="ECO:0000313" key="6">
    <source>
        <dbReference type="RefSeq" id="XP_028151896.1"/>
    </source>
</evidence>
<dbReference type="PROSITE" id="PS00018">
    <property type="entry name" value="EF_HAND_1"/>
    <property type="match status" value="1"/>
</dbReference>
<evidence type="ECO:0000256" key="2">
    <source>
        <dbReference type="ARBA" id="ARBA00022837"/>
    </source>
</evidence>